<dbReference type="EMBL" id="QXFT01001363">
    <property type="protein sequence ID" value="KAE9320701.1"/>
    <property type="molecule type" value="Genomic_DNA"/>
</dbReference>
<dbReference type="Proteomes" id="UP000435112">
    <property type="component" value="Unassembled WGS sequence"/>
</dbReference>
<dbReference type="Proteomes" id="UP000434957">
    <property type="component" value="Unassembled WGS sequence"/>
</dbReference>
<evidence type="ECO:0000313" key="2">
    <source>
        <dbReference type="EMBL" id="KAE9320701.1"/>
    </source>
</evidence>
<dbReference type="EMBL" id="QXFU01001332">
    <property type="protein sequence ID" value="KAE9004742.1"/>
    <property type="molecule type" value="Genomic_DNA"/>
</dbReference>
<comment type="caution">
    <text evidence="2">The sequence shown here is derived from an EMBL/GenBank/DDBJ whole genome shotgun (WGS) entry which is preliminary data.</text>
</comment>
<accession>A0A6A4EDG0</accession>
<reference evidence="2 3" key="1">
    <citation type="submission" date="2018-08" db="EMBL/GenBank/DDBJ databases">
        <title>Genomic investigation of the strawberry pathogen Phytophthora fragariae indicates pathogenicity is determined by transcriptional variation in three key races.</title>
        <authorList>
            <person name="Adams T.M."/>
            <person name="Armitage A.D."/>
            <person name="Sobczyk M.K."/>
            <person name="Bates H.J."/>
            <person name="Dunwell J.M."/>
            <person name="Nellist C.F."/>
            <person name="Harrison R.J."/>
        </authorList>
    </citation>
    <scope>NUCLEOTIDE SEQUENCE [LARGE SCALE GENOMIC DNA]</scope>
    <source>
        <strain evidence="1 4">SCRP324</strain>
        <strain evidence="2 3">SCRP333</strain>
    </source>
</reference>
<gene>
    <name evidence="1" type="ORF">PR002_g16969</name>
    <name evidence="2" type="ORF">PR003_g17653</name>
</gene>
<keyword evidence="3" id="KW-1185">Reference proteome</keyword>
<sequence>MRRKAKDVSPSFQLPGQLCFFVQTISPSTLKHNVPVAHTLCNHPL</sequence>
<proteinExistence type="predicted"/>
<organism evidence="2 3">
    <name type="scientific">Phytophthora rubi</name>
    <dbReference type="NCBI Taxonomy" id="129364"/>
    <lineage>
        <taxon>Eukaryota</taxon>
        <taxon>Sar</taxon>
        <taxon>Stramenopiles</taxon>
        <taxon>Oomycota</taxon>
        <taxon>Peronosporomycetes</taxon>
        <taxon>Peronosporales</taxon>
        <taxon>Peronosporaceae</taxon>
        <taxon>Phytophthora</taxon>
    </lineage>
</organism>
<protein>
    <submittedName>
        <fullName evidence="2">Uncharacterized protein</fullName>
    </submittedName>
</protein>
<evidence type="ECO:0000313" key="4">
    <source>
        <dbReference type="Proteomes" id="UP000435112"/>
    </source>
</evidence>
<name>A0A6A4EDG0_9STRA</name>
<dbReference type="AlphaFoldDB" id="A0A6A4EDG0"/>
<evidence type="ECO:0000313" key="1">
    <source>
        <dbReference type="EMBL" id="KAE9004742.1"/>
    </source>
</evidence>
<evidence type="ECO:0000313" key="3">
    <source>
        <dbReference type="Proteomes" id="UP000434957"/>
    </source>
</evidence>